<gene>
    <name evidence="8" type="ORF">FC093_13490</name>
</gene>
<evidence type="ECO:0000256" key="2">
    <source>
        <dbReference type="ARBA" id="ARBA00012400"/>
    </source>
</evidence>
<dbReference type="InterPro" id="IPR036291">
    <property type="entry name" value="NAD(P)-bd_dom_sf"/>
</dbReference>
<dbReference type="InterPro" id="IPR028281">
    <property type="entry name" value="Sirohaem_synthase_central"/>
</dbReference>
<sequence length="207" mass="23352">MKETNNLFPVFLKLEDLRVLLIGAGNVGVEKLNAIVNNAPATQVLVIAKEINDEFHELAALHPNVHIRQTEYNAEYLNDCDIVIAAVNDIALSTTIRNDAKVRGKLINVADKPYLCDFYLGSIVTKGNLKLAISTNGKSPTMSKRLREVFNELLPDELDDIINNLQVVRNSLQGDFKNKVDELNKITQKLVEKPLSEAEKYEQYWFL</sequence>
<evidence type="ECO:0000256" key="3">
    <source>
        <dbReference type="ARBA" id="ARBA00023002"/>
    </source>
</evidence>
<comment type="caution">
    <text evidence="8">The sequence shown here is derived from an EMBL/GenBank/DDBJ whole genome shotgun (WGS) entry which is preliminary data.</text>
</comment>
<keyword evidence="9" id="KW-1185">Reference proteome</keyword>
<dbReference type="EC" id="1.3.1.76" evidence="2"/>
<dbReference type="InterPro" id="IPR006367">
    <property type="entry name" value="Sirohaem_synthase_N"/>
</dbReference>
<evidence type="ECO:0000259" key="7">
    <source>
        <dbReference type="Pfam" id="PF14824"/>
    </source>
</evidence>
<name>A0A4U3KYQ0_9BACT</name>
<dbReference type="GO" id="GO:0004325">
    <property type="term" value="F:ferrochelatase activity"/>
    <property type="evidence" value="ECO:0007669"/>
    <property type="project" value="InterPro"/>
</dbReference>
<dbReference type="RefSeq" id="WP_137262323.1">
    <property type="nucleotide sequence ID" value="NZ_SZQL01000010.1"/>
</dbReference>
<dbReference type="Pfam" id="PF14824">
    <property type="entry name" value="Sirohm_synth_M"/>
    <property type="match status" value="1"/>
</dbReference>
<evidence type="ECO:0000313" key="8">
    <source>
        <dbReference type="EMBL" id="TKK67758.1"/>
    </source>
</evidence>
<dbReference type="OrthoDB" id="45564at2"/>
<organism evidence="8 9">
    <name type="scientific">Ilyomonas limi</name>
    <dbReference type="NCBI Taxonomy" id="2575867"/>
    <lineage>
        <taxon>Bacteria</taxon>
        <taxon>Pseudomonadati</taxon>
        <taxon>Bacteroidota</taxon>
        <taxon>Chitinophagia</taxon>
        <taxon>Chitinophagales</taxon>
        <taxon>Chitinophagaceae</taxon>
        <taxon>Ilyomonas</taxon>
    </lineage>
</organism>
<dbReference type="UniPathway" id="UPA00262">
    <property type="reaction ID" value="UER00222"/>
</dbReference>
<dbReference type="GO" id="GO:0043115">
    <property type="term" value="F:precorrin-2 dehydrogenase activity"/>
    <property type="evidence" value="ECO:0007669"/>
    <property type="project" value="UniProtKB-EC"/>
</dbReference>
<proteinExistence type="predicted"/>
<comment type="pathway">
    <text evidence="1">Porphyrin-containing compound metabolism; siroheme biosynthesis; sirohydrochlorin from precorrin-2: step 1/1.</text>
</comment>
<keyword evidence="3" id="KW-0560">Oxidoreductase</keyword>
<dbReference type="GO" id="GO:0019354">
    <property type="term" value="P:siroheme biosynthetic process"/>
    <property type="evidence" value="ECO:0007669"/>
    <property type="project" value="UniProtKB-UniPathway"/>
</dbReference>
<evidence type="ECO:0000256" key="6">
    <source>
        <dbReference type="ARBA" id="ARBA00047561"/>
    </source>
</evidence>
<dbReference type="SUPFAM" id="SSF51735">
    <property type="entry name" value="NAD(P)-binding Rossmann-fold domains"/>
    <property type="match status" value="1"/>
</dbReference>
<dbReference type="NCBIfam" id="TIGR01470">
    <property type="entry name" value="cysG_Nterm"/>
    <property type="match status" value="1"/>
</dbReference>
<dbReference type="Pfam" id="PF13241">
    <property type="entry name" value="NAD_binding_7"/>
    <property type="match status" value="1"/>
</dbReference>
<feature type="domain" description="Siroheme synthase central" evidence="7">
    <location>
        <begin position="127"/>
        <end position="148"/>
    </location>
</feature>
<dbReference type="PANTHER" id="PTHR35330">
    <property type="entry name" value="SIROHEME BIOSYNTHESIS PROTEIN MET8"/>
    <property type="match status" value="1"/>
</dbReference>
<accession>A0A4U3KYQ0</accession>
<dbReference type="Gene3D" id="3.40.50.720">
    <property type="entry name" value="NAD(P)-binding Rossmann-like Domain"/>
    <property type="match status" value="1"/>
</dbReference>
<dbReference type="InterPro" id="IPR028161">
    <property type="entry name" value="Met8-like"/>
</dbReference>
<evidence type="ECO:0000256" key="5">
    <source>
        <dbReference type="ARBA" id="ARBA00023244"/>
    </source>
</evidence>
<dbReference type="SUPFAM" id="SSF75615">
    <property type="entry name" value="Siroheme synthase middle domains-like"/>
    <property type="match status" value="1"/>
</dbReference>
<dbReference type="PANTHER" id="PTHR35330:SF1">
    <property type="entry name" value="SIROHEME BIOSYNTHESIS PROTEIN MET8"/>
    <property type="match status" value="1"/>
</dbReference>
<evidence type="ECO:0000256" key="1">
    <source>
        <dbReference type="ARBA" id="ARBA00005010"/>
    </source>
</evidence>
<keyword evidence="4" id="KW-0520">NAD</keyword>
<protein>
    <recommendedName>
        <fullName evidence="2">precorrin-2 dehydrogenase</fullName>
        <ecNumber evidence="2">1.3.1.76</ecNumber>
    </recommendedName>
</protein>
<reference evidence="8 9" key="1">
    <citation type="submission" date="2019-05" db="EMBL/GenBank/DDBJ databases">
        <title>Panacibacter sp. strain 17mud1-8 Genome sequencing and assembly.</title>
        <authorList>
            <person name="Chhetri G."/>
        </authorList>
    </citation>
    <scope>NUCLEOTIDE SEQUENCE [LARGE SCALE GENOMIC DNA]</scope>
    <source>
        <strain evidence="8 9">17mud1-8</strain>
    </source>
</reference>
<keyword evidence="5" id="KW-0627">Porphyrin biosynthesis</keyword>
<dbReference type="EMBL" id="SZQL01000010">
    <property type="protein sequence ID" value="TKK67758.1"/>
    <property type="molecule type" value="Genomic_DNA"/>
</dbReference>
<dbReference type="Gene3D" id="3.30.160.110">
    <property type="entry name" value="Siroheme synthase, domain 2"/>
    <property type="match status" value="1"/>
</dbReference>
<comment type="catalytic activity">
    <reaction evidence="6">
        <text>precorrin-2 + NAD(+) = sirohydrochlorin + NADH + 2 H(+)</text>
        <dbReference type="Rhea" id="RHEA:15613"/>
        <dbReference type="ChEBI" id="CHEBI:15378"/>
        <dbReference type="ChEBI" id="CHEBI:57540"/>
        <dbReference type="ChEBI" id="CHEBI:57945"/>
        <dbReference type="ChEBI" id="CHEBI:58351"/>
        <dbReference type="ChEBI" id="CHEBI:58827"/>
        <dbReference type="EC" id="1.3.1.76"/>
    </reaction>
</comment>
<dbReference type="Proteomes" id="UP000305848">
    <property type="component" value="Unassembled WGS sequence"/>
</dbReference>
<evidence type="ECO:0000313" key="9">
    <source>
        <dbReference type="Proteomes" id="UP000305848"/>
    </source>
</evidence>
<dbReference type="AlphaFoldDB" id="A0A4U3KYQ0"/>
<evidence type="ECO:0000256" key="4">
    <source>
        <dbReference type="ARBA" id="ARBA00023027"/>
    </source>
</evidence>